<dbReference type="InterPro" id="IPR019775">
    <property type="entry name" value="WD40_repeat_CS"/>
</dbReference>
<dbReference type="GO" id="GO:0046540">
    <property type="term" value="C:U4/U6 x U5 tri-snRNP complex"/>
    <property type="evidence" value="ECO:0007669"/>
    <property type="project" value="TreeGrafter"/>
</dbReference>
<feature type="repeat" description="WD" evidence="3">
    <location>
        <begin position="178"/>
        <end position="227"/>
    </location>
</feature>
<keyword evidence="1 3" id="KW-0853">WD repeat</keyword>
<dbReference type="SUPFAM" id="SSF50978">
    <property type="entry name" value="WD40 repeat-like"/>
    <property type="match status" value="1"/>
</dbReference>
<dbReference type="EMBL" id="LRGB01002664">
    <property type="protein sequence ID" value="KZS06618.1"/>
    <property type="molecule type" value="Genomic_DNA"/>
</dbReference>
<reference evidence="7 8" key="2">
    <citation type="submission" date="2016-03" db="EMBL/GenBank/DDBJ databases">
        <title>EvidentialGene: Evidence-directed Construction of Genes on Genomes.</title>
        <authorList>
            <person name="Gilbert D.G."/>
            <person name="Choi J.-H."/>
            <person name="Mockaitis K."/>
            <person name="Colbourne J."/>
            <person name="Pfrender M."/>
        </authorList>
    </citation>
    <scope>NUCLEOTIDE SEQUENCE [LARGE SCALE GENOMIC DNA]</scope>
    <source>
        <strain evidence="7 8">Xinb3</strain>
        <tissue evidence="7">Complete organism</tissue>
    </source>
</reference>
<keyword evidence="2" id="KW-0677">Repeat</keyword>
<feature type="region of interest" description="Disordered" evidence="4">
    <location>
        <begin position="56"/>
        <end position="75"/>
    </location>
</feature>
<keyword evidence="8" id="KW-1185">Reference proteome</keyword>
<reference evidence="6" key="1">
    <citation type="submission" date="2015-10" db="EMBL/GenBank/DDBJ databases">
        <title>EvidentialGene: Evidence-directed Construction of Complete mRNA Transcriptomes without Genomes.</title>
        <authorList>
            <person name="Gilbert D.G."/>
        </authorList>
    </citation>
    <scope>NUCLEOTIDE SEQUENCE</scope>
</reference>
<dbReference type="SMART" id="SM00320">
    <property type="entry name" value="WD40"/>
    <property type="match status" value="7"/>
</dbReference>
<proteinExistence type="predicted"/>
<dbReference type="FunFam" id="2.130.10.10:FF:001211">
    <property type="entry name" value="CBN-PRP-4 protein"/>
    <property type="match status" value="1"/>
</dbReference>
<dbReference type="CDD" id="cd00200">
    <property type="entry name" value="WD40"/>
    <property type="match status" value="1"/>
</dbReference>
<evidence type="ECO:0000313" key="6">
    <source>
        <dbReference type="EMBL" id="JAN31720.1"/>
    </source>
</evidence>
<evidence type="ECO:0000313" key="8">
    <source>
        <dbReference type="Proteomes" id="UP000076858"/>
    </source>
</evidence>
<dbReference type="Gene3D" id="2.130.10.10">
    <property type="entry name" value="YVTN repeat-like/Quinoprotein amine dehydrogenase"/>
    <property type="match status" value="2"/>
</dbReference>
<dbReference type="GO" id="GO:0000398">
    <property type="term" value="P:mRNA splicing, via spliceosome"/>
    <property type="evidence" value="ECO:0007669"/>
    <property type="project" value="TreeGrafter"/>
</dbReference>
<dbReference type="PRINTS" id="PR00320">
    <property type="entry name" value="GPROTEINBRPT"/>
</dbReference>
<dbReference type="EMBL" id="GDIQ01063017">
    <property type="protein sequence ID" value="JAN31720.1"/>
    <property type="molecule type" value="Transcribed_RNA"/>
</dbReference>
<feature type="repeat" description="WD" evidence="3">
    <location>
        <begin position="236"/>
        <end position="270"/>
    </location>
</feature>
<dbReference type="STRING" id="35525.A0A0P5SKE1"/>
<gene>
    <name evidence="7" type="ORF">APZ42_029855</name>
</gene>
<evidence type="ECO:0000256" key="1">
    <source>
        <dbReference type="ARBA" id="ARBA00022574"/>
    </source>
</evidence>
<dbReference type="Pfam" id="PF00400">
    <property type="entry name" value="WD40"/>
    <property type="match status" value="7"/>
</dbReference>
<dbReference type="Gene3D" id="4.10.280.110">
    <property type="entry name" value="Pre-mRNA processing factor 4 domain"/>
    <property type="match status" value="1"/>
</dbReference>
<dbReference type="PANTHER" id="PTHR19846:SF0">
    <property type="entry name" value="PRE-MRNA PROCESSING FACTOR 4"/>
    <property type="match status" value="1"/>
</dbReference>
<dbReference type="Pfam" id="PF08799">
    <property type="entry name" value="PRP4"/>
    <property type="match status" value="1"/>
</dbReference>
<dbReference type="InterPro" id="IPR015943">
    <property type="entry name" value="WD40/YVTN_repeat-like_dom_sf"/>
</dbReference>
<dbReference type="SMART" id="SM00500">
    <property type="entry name" value="SFM"/>
    <property type="match status" value="1"/>
</dbReference>
<dbReference type="EMBL" id="GDIQ01036881">
    <property type="protein sequence ID" value="JAN57856.1"/>
    <property type="molecule type" value="Transcribed_RNA"/>
</dbReference>
<sequence>MSLQSGFAITIDDVEIRRHLRQLGEPITLFGEGPADRRIRLKDLIAIHGNDVVDRKKEDDREVVKQEKDQSETTWYHEGPESLKIARLWLAYYSLPRAKQRLSDVKIEMETPESTRTAKRQEMVKQMRNMNIMCSQVGDGRPVSFCQFSPNGNFLATASWSGLCKLWNVPDCSLFRSLRGHKCSVGAIVFHPQSTLSLESSELNMASCSMDGAVKLWNLESEEPIADMEGHAPHRVSKVEFHPSGRFLATCVFDNSWRLWDLQQGVEVLHQEGHSKPVYNIAFNIDGSVAVTGGMDSFGRVWDLRTGRCIMFMEGHLKGILGIDISPNAYHIVTGSEDNTCKIWDLRKRSCIYTIPAHTNLVSSVKFEKSSGQFIVSSSYDGTAKIWASNTWQPLKTLSGHDGKVMAVDVSPDGSFIATASYDRTYKLWSPE</sequence>
<evidence type="ECO:0000256" key="2">
    <source>
        <dbReference type="ARBA" id="ARBA00022737"/>
    </source>
</evidence>
<keyword evidence="7" id="KW-0687">Ribonucleoprotein</keyword>
<dbReference type="InterPro" id="IPR001680">
    <property type="entry name" value="WD40_rpt"/>
</dbReference>
<dbReference type="FunFam" id="2.130.10.10:FF:000443">
    <property type="entry name" value="U4/U6 small nuclear ribonucleoprotein Prp4"/>
    <property type="match status" value="1"/>
</dbReference>
<feature type="repeat" description="WD" evidence="3">
    <location>
        <begin position="398"/>
        <end position="432"/>
    </location>
</feature>
<evidence type="ECO:0000259" key="5">
    <source>
        <dbReference type="SMART" id="SM00500"/>
    </source>
</evidence>
<dbReference type="OrthoDB" id="540662at2759"/>
<dbReference type="PROSITE" id="PS50294">
    <property type="entry name" value="WD_REPEATS_REGION"/>
    <property type="match status" value="4"/>
</dbReference>
<feature type="repeat" description="WD" evidence="3">
    <location>
        <begin position="313"/>
        <end position="354"/>
    </location>
</feature>
<feature type="repeat" description="WD" evidence="3">
    <location>
        <begin position="271"/>
        <end position="312"/>
    </location>
</feature>
<feature type="domain" description="Pre-mRNA processing factor 4 (PRP4)-like" evidence="5">
    <location>
        <begin position="11"/>
        <end position="63"/>
    </location>
</feature>
<dbReference type="PANTHER" id="PTHR19846">
    <property type="entry name" value="WD40 REPEAT PROTEIN"/>
    <property type="match status" value="1"/>
</dbReference>
<feature type="compositionally biased region" description="Basic and acidic residues" evidence="4">
    <location>
        <begin position="56"/>
        <end position="71"/>
    </location>
</feature>
<organism evidence="7 8">
    <name type="scientific">Daphnia magna</name>
    <dbReference type="NCBI Taxonomy" id="35525"/>
    <lineage>
        <taxon>Eukaryota</taxon>
        <taxon>Metazoa</taxon>
        <taxon>Ecdysozoa</taxon>
        <taxon>Arthropoda</taxon>
        <taxon>Crustacea</taxon>
        <taxon>Branchiopoda</taxon>
        <taxon>Diplostraca</taxon>
        <taxon>Cladocera</taxon>
        <taxon>Anomopoda</taxon>
        <taxon>Daphniidae</taxon>
        <taxon>Daphnia</taxon>
    </lineage>
</organism>
<accession>A0A0P5SKE1</accession>
<dbReference type="PROSITE" id="PS00678">
    <property type="entry name" value="WD_REPEATS_1"/>
    <property type="match status" value="3"/>
</dbReference>
<evidence type="ECO:0000256" key="4">
    <source>
        <dbReference type="SAM" id="MobiDB-lite"/>
    </source>
</evidence>
<dbReference type="InterPro" id="IPR036285">
    <property type="entry name" value="PRP4-like_sf"/>
</dbReference>
<evidence type="ECO:0000313" key="7">
    <source>
        <dbReference type="EMBL" id="KZS06618.1"/>
    </source>
</evidence>
<name>A0A0P5SKE1_9CRUS</name>
<dbReference type="AlphaFoldDB" id="A0A0P5SKE1"/>
<feature type="repeat" description="WD" evidence="3">
    <location>
        <begin position="355"/>
        <end position="397"/>
    </location>
</feature>
<dbReference type="InterPro" id="IPR014906">
    <property type="entry name" value="PRP4-like"/>
</dbReference>
<dbReference type="SUPFAM" id="SSF158230">
    <property type="entry name" value="PRP4-like"/>
    <property type="match status" value="1"/>
</dbReference>
<evidence type="ECO:0000256" key="3">
    <source>
        <dbReference type="PROSITE-ProRule" id="PRU00221"/>
    </source>
</evidence>
<dbReference type="GO" id="GO:0030621">
    <property type="term" value="F:U4 snRNA binding"/>
    <property type="evidence" value="ECO:0007669"/>
    <property type="project" value="TreeGrafter"/>
</dbReference>
<dbReference type="InterPro" id="IPR020472">
    <property type="entry name" value="WD40_PAC1"/>
</dbReference>
<dbReference type="InterPro" id="IPR036322">
    <property type="entry name" value="WD40_repeat_dom_sf"/>
</dbReference>
<dbReference type="Proteomes" id="UP000076858">
    <property type="component" value="Unassembled WGS sequence"/>
</dbReference>
<dbReference type="PROSITE" id="PS50082">
    <property type="entry name" value="WD_REPEATS_2"/>
    <property type="match status" value="6"/>
</dbReference>
<dbReference type="GO" id="GO:0017070">
    <property type="term" value="F:U6 snRNA binding"/>
    <property type="evidence" value="ECO:0007669"/>
    <property type="project" value="TreeGrafter"/>
</dbReference>
<protein>
    <submittedName>
        <fullName evidence="7">U4/U6 small nuclear ribonucleoprotein Prp4</fullName>
    </submittedName>
</protein>